<reference evidence="2 3" key="1">
    <citation type="submission" date="2024-04" db="EMBL/GenBank/DDBJ databases">
        <authorList>
            <person name="Rising A."/>
            <person name="Reimegard J."/>
            <person name="Sonavane S."/>
            <person name="Akerstrom W."/>
            <person name="Nylinder S."/>
            <person name="Hedman E."/>
            <person name="Kallberg Y."/>
        </authorList>
    </citation>
    <scope>NUCLEOTIDE SEQUENCE [LARGE SCALE GENOMIC DNA]</scope>
</reference>
<dbReference type="Pfam" id="PF15998">
    <property type="entry name" value="DUF4773"/>
    <property type="match status" value="1"/>
</dbReference>
<evidence type="ECO:0000259" key="1">
    <source>
        <dbReference type="Pfam" id="PF15998"/>
    </source>
</evidence>
<comment type="caution">
    <text evidence="2">The sequence shown here is derived from an EMBL/GenBank/DDBJ whole genome shotgun (WGS) entry which is preliminary data.</text>
</comment>
<dbReference type="PANTHER" id="PTHR36299:SF2">
    <property type="entry name" value="DUF4773 DOMAIN-CONTAINING PROTEIN"/>
    <property type="match status" value="1"/>
</dbReference>
<dbReference type="AlphaFoldDB" id="A0AAV2A8T8"/>
<accession>A0AAV2A8T8</accession>
<proteinExistence type="predicted"/>
<dbReference type="InterPro" id="IPR031941">
    <property type="entry name" value="DUF4773"/>
</dbReference>
<organism evidence="2 3">
    <name type="scientific">Larinioides sclopetarius</name>
    <dbReference type="NCBI Taxonomy" id="280406"/>
    <lineage>
        <taxon>Eukaryota</taxon>
        <taxon>Metazoa</taxon>
        <taxon>Ecdysozoa</taxon>
        <taxon>Arthropoda</taxon>
        <taxon>Chelicerata</taxon>
        <taxon>Arachnida</taxon>
        <taxon>Araneae</taxon>
        <taxon>Araneomorphae</taxon>
        <taxon>Entelegynae</taxon>
        <taxon>Araneoidea</taxon>
        <taxon>Araneidae</taxon>
        <taxon>Larinioides</taxon>
    </lineage>
</organism>
<evidence type="ECO:0000313" key="2">
    <source>
        <dbReference type="EMBL" id="CAL1279996.1"/>
    </source>
</evidence>
<dbReference type="PANTHER" id="PTHR36299">
    <property type="entry name" value="AGAP008005-PA"/>
    <property type="match status" value="1"/>
</dbReference>
<protein>
    <recommendedName>
        <fullName evidence="1">DUF4773 domain-containing protein</fullName>
    </recommendedName>
</protein>
<gene>
    <name evidence="2" type="ORF">LARSCL_LOCUS10714</name>
</gene>
<feature type="domain" description="DUF4773" evidence="1">
    <location>
        <begin position="2"/>
        <end position="93"/>
    </location>
</feature>
<dbReference type="Proteomes" id="UP001497382">
    <property type="component" value="Unassembled WGS sequence"/>
</dbReference>
<keyword evidence="3" id="KW-1185">Reference proteome</keyword>
<name>A0AAV2A8T8_9ARAC</name>
<sequence>SVCLSFGIEPKTYGISLVLSVNGEALINETISATNPPPLCVSVPLVKELIDVCIHFSDLSISNKKFHGCAQLELRMWWVYVVAEYKLGCFDINNLSSQQAKILKLFSKSKGMSTTEKANVITPISVHPKSMQ</sequence>
<evidence type="ECO:0000313" key="3">
    <source>
        <dbReference type="Proteomes" id="UP001497382"/>
    </source>
</evidence>
<dbReference type="EMBL" id="CAXIEN010000127">
    <property type="protein sequence ID" value="CAL1279996.1"/>
    <property type="molecule type" value="Genomic_DNA"/>
</dbReference>
<feature type="non-terminal residue" evidence="2">
    <location>
        <position position="1"/>
    </location>
</feature>